<evidence type="ECO:0000313" key="1">
    <source>
        <dbReference type="EMBL" id="TNN60289.1"/>
    </source>
</evidence>
<evidence type="ECO:0000313" key="2">
    <source>
        <dbReference type="Proteomes" id="UP000314294"/>
    </source>
</evidence>
<comment type="caution">
    <text evidence="1">The sequence shown here is derived from an EMBL/GenBank/DDBJ whole genome shotgun (WGS) entry which is preliminary data.</text>
</comment>
<name>A0A4Z2H3G2_9TELE</name>
<dbReference type="Proteomes" id="UP000314294">
    <property type="component" value="Unassembled WGS sequence"/>
</dbReference>
<accession>A0A4Z2H3G2</accession>
<organism evidence="1 2">
    <name type="scientific">Liparis tanakae</name>
    <name type="common">Tanaka's snailfish</name>
    <dbReference type="NCBI Taxonomy" id="230148"/>
    <lineage>
        <taxon>Eukaryota</taxon>
        <taxon>Metazoa</taxon>
        <taxon>Chordata</taxon>
        <taxon>Craniata</taxon>
        <taxon>Vertebrata</taxon>
        <taxon>Euteleostomi</taxon>
        <taxon>Actinopterygii</taxon>
        <taxon>Neopterygii</taxon>
        <taxon>Teleostei</taxon>
        <taxon>Neoteleostei</taxon>
        <taxon>Acanthomorphata</taxon>
        <taxon>Eupercaria</taxon>
        <taxon>Perciformes</taxon>
        <taxon>Cottioidei</taxon>
        <taxon>Cottales</taxon>
        <taxon>Liparidae</taxon>
        <taxon>Liparis</taxon>
    </lineage>
</organism>
<reference evidence="1 2" key="1">
    <citation type="submission" date="2019-03" db="EMBL/GenBank/DDBJ databases">
        <title>First draft genome of Liparis tanakae, snailfish: a comprehensive survey of snailfish specific genes.</title>
        <authorList>
            <person name="Kim W."/>
            <person name="Song I."/>
            <person name="Jeong J.-H."/>
            <person name="Kim D."/>
            <person name="Kim S."/>
            <person name="Ryu S."/>
            <person name="Song J.Y."/>
            <person name="Lee S.K."/>
        </authorList>
    </citation>
    <scope>NUCLEOTIDE SEQUENCE [LARGE SCALE GENOMIC DNA]</scope>
    <source>
        <tissue evidence="1">Muscle</tissue>
    </source>
</reference>
<keyword evidence="2" id="KW-1185">Reference proteome</keyword>
<dbReference type="EMBL" id="SRLO01000336">
    <property type="protein sequence ID" value="TNN60289.1"/>
    <property type="molecule type" value="Genomic_DNA"/>
</dbReference>
<gene>
    <name evidence="1" type="ORF">EYF80_029454</name>
</gene>
<sequence>MRMPRLVISSSLRVSKLVRASSPEEEEKKKKVGEVSQCVQVSFVFIVPPVELDTVQTVNLHPGDGALQSLLHQLHTQSHNSAPILLSTGKPEDMKPTTMNPEGDIYTLEGNPSPLKAEITDTLLISTADVLQEFEGVVHQLVFLKCWRVIMRLEVYLTVRSQTYRTGLMGLQSPPSADITGHIFRSSIAVISRSSLESSLLQFLH</sequence>
<protein>
    <submittedName>
        <fullName evidence="1">Uncharacterized protein</fullName>
    </submittedName>
</protein>
<proteinExistence type="predicted"/>
<dbReference type="AlphaFoldDB" id="A0A4Z2H3G2"/>